<evidence type="ECO:0000313" key="1">
    <source>
        <dbReference type="EMBL" id="JAD30362.1"/>
    </source>
</evidence>
<organism evidence="1">
    <name type="scientific">Arundo donax</name>
    <name type="common">Giant reed</name>
    <name type="synonym">Donax arundinaceus</name>
    <dbReference type="NCBI Taxonomy" id="35708"/>
    <lineage>
        <taxon>Eukaryota</taxon>
        <taxon>Viridiplantae</taxon>
        <taxon>Streptophyta</taxon>
        <taxon>Embryophyta</taxon>
        <taxon>Tracheophyta</taxon>
        <taxon>Spermatophyta</taxon>
        <taxon>Magnoliopsida</taxon>
        <taxon>Liliopsida</taxon>
        <taxon>Poales</taxon>
        <taxon>Poaceae</taxon>
        <taxon>PACMAD clade</taxon>
        <taxon>Arundinoideae</taxon>
        <taxon>Arundineae</taxon>
        <taxon>Arundo</taxon>
    </lineage>
</organism>
<reference evidence="1" key="2">
    <citation type="journal article" date="2015" name="Data Brief">
        <title>Shoot transcriptome of the giant reed, Arundo donax.</title>
        <authorList>
            <person name="Barrero R.A."/>
            <person name="Guerrero F.D."/>
            <person name="Moolhuijzen P."/>
            <person name="Goolsby J.A."/>
            <person name="Tidwell J."/>
            <person name="Bellgard S.E."/>
            <person name="Bellgard M.I."/>
        </authorList>
    </citation>
    <scope>NUCLEOTIDE SEQUENCE</scope>
    <source>
        <tissue evidence="1">Shoot tissue taken approximately 20 cm above the soil surface</tissue>
    </source>
</reference>
<protein>
    <submittedName>
        <fullName evidence="1">Uncharacterized protein</fullName>
    </submittedName>
</protein>
<dbReference type="EMBL" id="GBRH01267533">
    <property type="protein sequence ID" value="JAD30362.1"/>
    <property type="molecule type" value="Transcribed_RNA"/>
</dbReference>
<sequence>MLPHLLRSPSASAPLPQQRPCPLFGPMCVGPTLHQPLLSYWCCLPKIYSLYYYGATMFLT</sequence>
<reference evidence="1" key="1">
    <citation type="submission" date="2014-09" db="EMBL/GenBank/DDBJ databases">
        <authorList>
            <person name="Magalhaes I.L.F."/>
            <person name="Oliveira U."/>
            <person name="Santos F.R."/>
            <person name="Vidigal T.H.D.A."/>
            <person name="Brescovit A.D."/>
            <person name="Santos A.J."/>
        </authorList>
    </citation>
    <scope>NUCLEOTIDE SEQUENCE</scope>
    <source>
        <tissue evidence="1">Shoot tissue taken approximately 20 cm above the soil surface</tissue>
    </source>
</reference>
<name>A0A0A8Z682_ARUDO</name>
<proteinExistence type="predicted"/>
<accession>A0A0A8Z682</accession>
<dbReference type="AlphaFoldDB" id="A0A0A8Z682"/>